<dbReference type="EMBL" id="JAIWYP010000011">
    <property type="protein sequence ID" value="KAH3735407.1"/>
    <property type="molecule type" value="Genomic_DNA"/>
</dbReference>
<comment type="caution">
    <text evidence="1">The sequence shown here is derived from an EMBL/GenBank/DDBJ whole genome shotgun (WGS) entry which is preliminary data.</text>
</comment>
<dbReference type="InterPro" id="IPR013762">
    <property type="entry name" value="Integrase-like_cat_sf"/>
</dbReference>
<organism evidence="1 2">
    <name type="scientific">Dreissena polymorpha</name>
    <name type="common">Zebra mussel</name>
    <name type="synonym">Mytilus polymorpha</name>
    <dbReference type="NCBI Taxonomy" id="45954"/>
    <lineage>
        <taxon>Eukaryota</taxon>
        <taxon>Metazoa</taxon>
        <taxon>Spiralia</taxon>
        <taxon>Lophotrochozoa</taxon>
        <taxon>Mollusca</taxon>
        <taxon>Bivalvia</taxon>
        <taxon>Autobranchia</taxon>
        <taxon>Heteroconchia</taxon>
        <taxon>Euheterodonta</taxon>
        <taxon>Imparidentia</taxon>
        <taxon>Neoheterodontei</taxon>
        <taxon>Myida</taxon>
        <taxon>Dreissenoidea</taxon>
        <taxon>Dreissenidae</taxon>
        <taxon>Dreissena</taxon>
    </lineage>
</organism>
<proteinExistence type="predicted"/>
<gene>
    <name evidence="1" type="ORF">DPMN_041934</name>
</gene>
<dbReference type="GO" id="GO:0015074">
    <property type="term" value="P:DNA integration"/>
    <property type="evidence" value="ECO:0007669"/>
    <property type="project" value="InterPro"/>
</dbReference>
<keyword evidence="2" id="KW-1185">Reference proteome</keyword>
<dbReference type="Gene3D" id="1.10.443.10">
    <property type="entry name" value="Intergrase catalytic core"/>
    <property type="match status" value="1"/>
</dbReference>
<dbReference type="AlphaFoldDB" id="A0A9D4CY46"/>
<reference evidence="1" key="2">
    <citation type="submission" date="2020-11" db="EMBL/GenBank/DDBJ databases">
        <authorList>
            <person name="McCartney M.A."/>
            <person name="Auch B."/>
            <person name="Kono T."/>
            <person name="Mallez S."/>
            <person name="Becker A."/>
            <person name="Gohl D.M."/>
            <person name="Silverstein K.A.T."/>
            <person name="Koren S."/>
            <person name="Bechman K.B."/>
            <person name="Herman A."/>
            <person name="Abrahante J.E."/>
            <person name="Garbe J."/>
        </authorList>
    </citation>
    <scope>NUCLEOTIDE SEQUENCE</scope>
    <source>
        <strain evidence="1">Duluth1</strain>
        <tissue evidence="1">Whole animal</tissue>
    </source>
</reference>
<dbReference type="GO" id="GO:0006310">
    <property type="term" value="P:DNA recombination"/>
    <property type="evidence" value="ECO:0007669"/>
    <property type="project" value="InterPro"/>
</dbReference>
<reference evidence="1" key="1">
    <citation type="journal article" date="2019" name="bioRxiv">
        <title>The Genome of the Zebra Mussel, Dreissena polymorpha: A Resource for Invasive Species Research.</title>
        <authorList>
            <person name="McCartney M.A."/>
            <person name="Auch B."/>
            <person name="Kono T."/>
            <person name="Mallez S."/>
            <person name="Zhang Y."/>
            <person name="Obille A."/>
            <person name="Becker A."/>
            <person name="Abrahante J.E."/>
            <person name="Garbe J."/>
            <person name="Badalamenti J.P."/>
            <person name="Herman A."/>
            <person name="Mangelson H."/>
            <person name="Liachko I."/>
            <person name="Sullivan S."/>
            <person name="Sone E.D."/>
            <person name="Koren S."/>
            <person name="Silverstein K.A.T."/>
            <person name="Beckman K.B."/>
            <person name="Gohl D.M."/>
        </authorList>
    </citation>
    <scope>NUCLEOTIDE SEQUENCE</scope>
    <source>
        <strain evidence="1">Duluth1</strain>
        <tissue evidence="1">Whole animal</tissue>
    </source>
</reference>
<dbReference type="Proteomes" id="UP000828390">
    <property type="component" value="Unassembled WGS sequence"/>
</dbReference>
<sequence>MRGILIMLMAIPNGSRAGEFVQLRFRHVQQAQPFRGGFHITVTIDAHKTAKWGRYAYFHLQLEEMNLLRRFSRLQH</sequence>
<evidence type="ECO:0000313" key="2">
    <source>
        <dbReference type="Proteomes" id="UP000828390"/>
    </source>
</evidence>
<evidence type="ECO:0000313" key="1">
    <source>
        <dbReference type="EMBL" id="KAH3735407.1"/>
    </source>
</evidence>
<accession>A0A9D4CY46</accession>
<name>A0A9D4CY46_DREPO</name>
<protein>
    <submittedName>
        <fullName evidence="1">Uncharacterized protein</fullName>
    </submittedName>
</protein>
<dbReference type="GO" id="GO:0003677">
    <property type="term" value="F:DNA binding"/>
    <property type="evidence" value="ECO:0007669"/>
    <property type="project" value="InterPro"/>
</dbReference>